<proteinExistence type="predicted"/>
<name>A0ABT1PSV3_9ACTN</name>
<evidence type="ECO:0000313" key="2">
    <source>
        <dbReference type="EMBL" id="MCQ4080759.1"/>
    </source>
</evidence>
<dbReference type="RefSeq" id="WP_255919676.1">
    <property type="nucleotide sequence ID" value="NZ_JANFNG010000005.1"/>
</dbReference>
<evidence type="ECO:0000256" key="1">
    <source>
        <dbReference type="SAM" id="Phobius"/>
    </source>
</evidence>
<accession>A0ABT1PSV3</accession>
<dbReference type="EMBL" id="JANFNG010000005">
    <property type="protein sequence ID" value="MCQ4080759.1"/>
    <property type="molecule type" value="Genomic_DNA"/>
</dbReference>
<keyword evidence="1" id="KW-0812">Transmembrane</keyword>
<sequence>MSTLLMLPLGAAVGAAEFATCGLLAAITRSAVRKTPISGDAWTAVTRSPLWRPWRQLAARVPWPAAVCSFAAAALVQEAVLRSAAFAVVPGGRAVRIVVSVIVQLVATIVPVRGAQDRSVAAVLAVVNGTAHALLYAAVPVVWPLVAAGTVFTSLAVL</sequence>
<organism evidence="2 3">
    <name type="scientific">Streptomyces humicola</name>
    <dbReference type="NCBI Taxonomy" id="2953240"/>
    <lineage>
        <taxon>Bacteria</taxon>
        <taxon>Bacillati</taxon>
        <taxon>Actinomycetota</taxon>
        <taxon>Actinomycetes</taxon>
        <taxon>Kitasatosporales</taxon>
        <taxon>Streptomycetaceae</taxon>
        <taxon>Streptomyces</taxon>
    </lineage>
</organism>
<keyword evidence="1" id="KW-1133">Transmembrane helix</keyword>
<keyword evidence="3" id="KW-1185">Reference proteome</keyword>
<comment type="caution">
    <text evidence="2">The sequence shown here is derived from an EMBL/GenBank/DDBJ whole genome shotgun (WGS) entry which is preliminary data.</text>
</comment>
<keyword evidence="1" id="KW-0472">Membrane</keyword>
<evidence type="ECO:0000313" key="3">
    <source>
        <dbReference type="Proteomes" id="UP001057702"/>
    </source>
</evidence>
<protein>
    <submittedName>
        <fullName evidence="2">Uncharacterized protein</fullName>
    </submittedName>
</protein>
<reference evidence="2" key="1">
    <citation type="submission" date="2022-06" db="EMBL/GenBank/DDBJ databases">
        <title>Draft genome sequence of Streptomyces sp. RB6PN25 isolated from peat swamp forest in Thailand.</title>
        <authorList>
            <person name="Duangmal K."/>
            <person name="Klaysubun C."/>
        </authorList>
    </citation>
    <scope>NUCLEOTIDE SEQUENCE</scope>
    <source>
        <strain evidence="2">RB6PN25</strain>
    </source>
</reference>
<dbReference type="Proteomes" id="UP001057702">
    <property type="component" value="Unassembled WGS sequence"/>
</dbReference>
<gene>
    <name evidence="2" type="ORF">NGB36_09120</name>
</gene>
<feature type="transmembrane region" description="Helical" evidence="1">
    <location>
        <begin position="133"/>
        <end position="157"/>
    </location>
</feature>